<evidence type="ECO:0000259" key="2">
    <source>
        <dbReference type="Pfam" id="PF14028"/>
    </source>
</evidence>
<feature type="domain" description="Lantibiotic dehydratase N-terminal" evidence="1">
    <location>
        <begin position="28"/>
        <end position="664"/>
    </location>
</feature>
<organism evidence="3 4">
    <name type="scientific">Mucilaginibacter gotjawali</name>
    <dbReference type="NCBI Taxonomy" id="1550579"/>
    <lineage>
        <taxon>Bacteria</taxon>
        <taxon>Pseudomonadati</taxon>
        <taxon>Bacteroidota</taxon>
        <taxon>Sphingobacteriia</taxon>
        <taxon>Sphingobacteriales</taxon>
        <taxon>Sphingobacteriaceae</taxon>
        <taxon>Mucilaginibacter</taxon>
    </lineage>
</organism>
<sequence length="1024" mass="119590">MKSYNFVLLRAPLQSLNKAFQPIEISSEFDEALFLASIDLWENIKKGDLQKKAKIEESLLKYWLRSCSRSTPFGIFAGTCVLELGGFTDLISESDNHVRNVRFDMNFISAIVTQLEKDPFLRKQLKFKVNQSLYESPNDLRYIEYTINGNERNYKLTSVEKTDYLVKLIKGAQRGVTIEELAQELLKIEDVSYEESIAFIEQLCEDQIFVSDLEISVTGTEPLAQLISKLGQFDDIDNIKMAFSDITNSIESERTGIDYYQKIIQTTKKIITQDIEFKNIFQVDLLLNLKNNTINEKVINEIINQCNELLTFASPYHNENINSFKRLFVEKFEDTEVPLNIALDADLGVGYASVIEKNTGGSKWVDGLAESVNLLSSDITISFFQRFIIDKYTDFLKRNLNEIEITEEDVLKFKPNSSKLCFSNGMYIIGEIQAKLGVFDVENFQFDLVGIGGSSACNLLSRFTHGDKTLHNYTKQIIEGEEKSYPDIIFAEVVHASQVRDTNVLLRPILRMYEIPYVGRSGAEEDFQIPINDLLVSVQNDQVILRSIKFNKRVIPRLTTAHNYYMVNSLSVYSFLGDVQNQGFSNLRPWDWGILSRYKYLPRVVYKNVILKKAQWYLDTDDLKELPTDETEYIAFFNGLRDRQQLPYRILLVEGDNKLLIDLNYLESIKFLLRSIRKFKVIIVEEFLQTEENCILHDGQQNPFVSEIIIPIKNDFQIVKSYNENTAAIKNPKKFLPGSEWVYYKIYAGVKTQEKILTQFILPFIENGEKEKLFEKFFFIRYNDGRPHIRIRFYNSDDEKQQKLQRDFNPIVKDLYENMYTDKLVIDTYIQENNRYKNNLMEISETFFNNDSVTVLKFISLLDDQNSEFYRIIFGMRGIDMFLNDFNFSSLDKHKFFKLQVEAFSKEFSSSSQVRSSLNQKYKMQEKKISLHMDSAFDVQNAIDEPAELLNIRSKLNIKYIGIIMDEFEQNKNDQEFLSFLSSHIHMFINRLFIAKQRKYELLIYSFLERFYSSNLARARTYDS</sequence>
<comment type="caution">
    <text evidence="3">The sequence shown here is derived from an EMBL/GenBank/DDBJ whole genome shotgun (WGS) entry which is preliminary data.</text>
</comment>
<dbReference type="AlphaFoldDB" id="A0A839SN52"/>
<dbReference type="NCBIfam" id="TIGR03891">
    <property type="entry name" value="thiopep_ocin"/>
    <property type="match status" value="1"/>
</dbReference>
<proteinExistence type="predicted"/>
<feature type="domain" description="Thiopeptide-type bacteriocin biosynthesis" evidence="2">
    <location>
        <begin position="741"/>
        <end position="1012"/>
    </location>
</feature>
<reference evidence="3" key="1">
    <citation type="submission" date="2020-08" db="EMBL/GenBank/DDBJ databases">
        <title>Genomic Encyclopedia of Type Strains, Phase III (KMG-III): the genomes of soil and plant-associated and newly described type strains.</title>
        <authorList>
            <person name="Whitman W."/>
        </authorList>
    </citation>
    <scope>NUCLEOTIDE SEQUENCE [LARGE SCALE GENOMIC DNA]</scope>
    <source>
        <strain evidence="3">CECT 8628</strain>
    </source>
</reference>
<accession>A0A839SN52</accession>
<protein>
    <submittedName>
        <fullName evidence="3">Thiopeptide-type bacteriocin biosynthesis protein</fullName>
    </submittedName>
</protein>
<dbReference type="EMBL" id="JACHWX010000019">
    <property type="protein sequence ID" value="MBB3058270.1"/>
    <property type="molecule type" value="Genomic_DNA"/>
</dbReference>
<dbReference type="InterPro" id="IPR006827">
    <property type="entry name" value="Lant_deHydtase_N"/>
</dbReference>
<evidence type="ECO:0000259" key="1">
    <source>
        <dbReference type="Pfam" id="PF04738"/>
    </source>
</evidence>
<evidence type="ECO:0000313" key="3">
    <source>
        <dbReference type="EMBL" id="MBB3058270.1"/>
    </source>
</evidence>
<name>A0A839SN52_9SPHI</name>
<dbReference type="Proteomes" id="UP000539265">
    <property type="component" value="Unassembled WGS sequence"/>
</dbReference>
<dbReference type="RefSeq" id="WP_183476300.1">
    <property type="nucleotide sequence ID" value="NZ_JACHWX010000019.1"/>
</dbReference>
<dbReference type="InterPro" id="IPR023809">
    <property type="entry name" value="Thiopep_bacteriocin_synth_dom"/>
</dbReference>
<gene>
    <name evidence="3" type="ORF">FHS11_004719</name>
</gene>
<dbReference type="Pfam" id="PF14028">
    <property type="entry name" value="Lant_dehydr_C"/>
    <property type="match status" value="1"/>
</dbReference>
<keyword evidence="4" id="KW-1185">Reference proteome</keyword>
<dbReference type="Pfam" id="PF04738">
    <property type="entry name" value="Lant_dehydr_N"/>
    <property type="match status" value="1"/>
</dbReference>
<evidence type="ECO:0000313" key="4">
    <source>
        <dbReference type="Proteomes" id="UP000539265"/>
    </source>
</evidence>